<dbReference type="InterPro" id="IPR036942">
    <property type="entry name" value="Beta-barrel_TonB_sf"/>
</dbReference>
<evidence type="ECO:0000313" key="5">
    <source>
        <dbReference type="Proteomes" id="UP000606730"/>
    </source>
</evidence>
<dbReference type="GO" id="GO:0009279">
    <property type="term" value="C:cell outer membrane"/>
    <property type="evidence" value="ECO:0007669"/>
    <property type="project" value="UniProtKB-SubCell"/>
</dbReference>
<gene>
    <name evidence="4" type="ORF">GCM10011517_06400</name>
</gene>
<organism evidence="4 5">
    <name type="scientific">Actibacterium pelagium</name>
    <dbReference type="NCBI Taxonomy" id="2029103"/>
    <lineage>
        <taxon>Bacteria</taxon>
        <taxon>Pseudomonadati</taxon>
        <taxon>Pseudomonadota</taxon>
        <taxon>Alphaproteobacteria</taxon>
        <taxon>Rhodobacterales</taxon>
        <taxon>Roseobacteraceae</taxon>
        <taxon>Actibacterium</taxon>
    </lineage>
</organism>
<dbReference type="SUPFAM" id="SSF56935">
    <property type="entry name" value="Porins"/>
    <property type="match status" value="1"/>
</dbReference>
<keyword evidence="5" id="KW-1185">Reference proteome</keyword>
<evidence type="ECO:0000256" key="2">
    <source>
        <dbReference type="ARBA" id="ARBA00023136"/>
    </source>
</evidence>
<comment type="caution">
    <text evidence="4">The sequence shown here is derived from an EMBL/GenBank/DDBJ whole genome shotgun (WGS) entry which is preliminary data.</text>
</comment>
<proteinExistence type="predicted"/>
<dbReference type="Gene3D" id="1.25.40.10">
    <property type="entry name" value="Tetratricopeptide repeat domain"/>
    <property type="match status" value="1"/>
</dbReference>
<dbReference type="InterPro" id="IPR011990">
    <property type="entry name" value="TPR-like_helical_dom_sf"/>
</dbReference>
<dbReference type="Gene3D" id="2.40.170.20">
    <property type="entry name" value="TonB-dependent receptor, beta-barrel domain"/>
    <property type="match status" value="1"/>
</dbReference>
<keyword evidence="2" id="KW-0472">Membrane</keyword>
<dbReference type="OrthoDB" id="7591823at2"/>
<reference evidence="4" key="1">
    <citation type="journal article" date="2014" name="Int. J. Syst. Evol. Microbiol.">
        <title>Complete genome sequence of Corynebacterium casei LMG S-19264T (=DSM 44701T), isolated from a smear-ripened cheese.</title>
        <authorList>
            <consortium name="US DOE Joint Genome Institute (JGI-PGF)"/>
            <person name="Walter F."/>
            <person name="Albersmeier A."/>
            <person name="Kalinowski J."/>
            <person name="Ruckert C."/>
        </authorList>
    </citation>
    <scope>NUCLEOTIDE SEQUENCE</scope>
    <source>
        <strain evidence="4">CGMCC 1.16012</strain>
    </source>
</reference>
<dbReference type="Proteomes" id="UP000606730">
    <property type="component" value="Unassembled WGS sequence"/>
</dbReference>
<evidence type="ECO:0000256" key="1">
    <source>
        <dbReference type="ARBA" id="ARBA00004442"/>
    </source>
</evidence>
<evidence type="ECO:0000256" key="3">
    <source>
        <dbReference type="ARBA" id="ARBA00023237"/>
    </source>
</evidence>
<dbReference type="AlphaFoldDB" id="A0A917EHN4"/>
<protein>
    <submittedName>
        <fullName evidence="4">Uncharacterized protein</fullName>
    </submittedName>
</protein>
<reference evidence="4" key="2">
    <citation type="submission" date="2020-09" db="EMBL/GenBank/DDBJ databases">
        <authorList>
            <person name="Sun Q."/>
            <person name="Zhou Y."/>
        </authorList>
    </citation>
    <scope>NUCLEOTIDE SEQUENCE</scope>
    <source>
        <strain evidence="4">CGMCC 1.16012</strain>
    </source>
</reference>
<keyword evidence="3" id="KW-0998">Cell outer membrane</keyword>
<dbReference type="RefSeq" id="WP_095596463.1">
    <property type="nucleotide sequence ID" value="NZ_BMKN01000001.1"/>
</dbReference>
<dbReference type="EMBL" id="BMKN01000001">
    <property type="protein sequence ID" value="GGE41516.1"/>
    <property type="molecule type" value="Genomic_DNA"/>
</dbReference>
<evidence type="ECO:0000313" key="4">
    <source>
        <dbReference type="EMBL" id="GGE41516.1"/>
    </source>
</evidence>
<sequence>MGRIRGIGIFALALLVAEPSFVVAQSVRTTPGIESQFQSALTAIQSDQYIRATQLLTSLVGMPEHVHSQRAQELLGNVREANRQLAHAVAEYRIYLQKYPEGEGAARVSARLSAILSGAQPRQVDPSVVAAAPRQDIQPIPAGQRPSEDRRTFGIGGVGAAAAASDRDVIETGGTIVKDRGSLRLTYRYNEGETILTELTPDPIPNVEEREDDVFENSLTAGLRYTRTVEDANRKLTFAISGSHELDFEDDDDEFRLHEAYVSLLSKENGSELTFGRHRLRPSGIAYRLDGLSYKTPMENGLEIGLFAGMGVESTRDDPFSGDAYLLGVSATYEQLPNDGEVSVYFVQEEEDSFSLRQAIGAEYRVNLGSNYLFLNGEYDLQLNELNRVLVTGTRVFENRSRLTARLAHYRSPGLSLDNALIGQDEDTLQELSDAGFTDSQIEQMAVDRAAKVSTFGLTYSTKLNDRWNLSAFGSLYYTSGTPASFDVAATENGGVRSYAGIQLSGSGIFKERDQINLGLRYSHSEDNDYALATASLLYPVNEKLSLRPRVRVGYRDYSEGHQLTIAPSVNLRYKLNDQTNLSAEVGRTWRNGESSSLEEERNDTFVTLGLSRRF</sequence>
<name>A0A917EHN4_9RHOB</name>
<comment type="subcellular location">
    <subcellularLocation>
        <location evidence="1">Cell outer membrane</location>
    </subcellularLocation>
</comment>
<accession>A0A917EHN4</accession>